<evidence type="ECO:0000313" key="2">
    <source>
        <dbReference type="EMBL" id="CEL92547.1"/>
    </source>
</evidence>
<protein>
    <recommendedName>
        <fullName evidence="4">ACT domain-containing protein</fullName>
    </recommendedName>
</protein>
<evidence type="ECO:0008006" key="4">
    <source>
        <dbReference type="Google" id="ProtNLM"/>
    </source>
</evidence>
<dbReference type="Proteomes" id="UP000041254">
    <property type="component" value="Unassembled WGS sequence"/>
</dbReference>
<feature type="region of interest" description="Disordered" evidence="1">
    <location>
        <begin position="258"/>
        <end position="362"/>
    </location>
</feature>
<feature type="compositionally biased region" description="Pro residues" evidence="1">
    <location>
        <begin position="265"/>
        <end position="281"/>
    </location>
</feature>
<proteinExistence type="predicted"/>
<evidence type="ECO:0000256" key="1">
    <source>
        <dbReference type="SAM" id="MobiDB-lite"/>
    </source>
</evidence>
<gene>
    <name evidence="2" type="ORF">Vbra_4712</name>
</gene>
<feature type="region of interest" description="Disordered" evidence="1">
    <location>
        <begin position="421"/>
        <end position="445"/>
    </location>
</feature>
<keyword evidence="3" id="KW-1185">Reference proteome</keyword>
<dbReference type="InterPro" id="IPR045865">
    <property type="entry name" value="ACT-like_dom_sf"/>
</dbReference>
<evidence type="ECO:0000313" key="3">
    <source>
        <dbReference type="Proteomes" id="UP000041254"/>
    </source>
</evidence>
<dbReference type="EMBL" id="CDMY01000086">
    <property type="protein sequence ID" value="CEL92547.1"/>
    <property type="molecule type" value="Genomic_DNA"/>
</dbReference>
<dbReference type="InParanoid" id="A0A0G4E9J1"/>
<dbReference type="Gene3D" id="3.30.70.260">
    <property type="match status" value="1"/>
</dbReference>
<organism evidence="2 3">
    <name type="scientific">Vitrella brassicaformis (strain CCMP3155)</name>
    <dbReference type="NCBI Taxonomy" id="1169540"/>
    <lineage>
        <taxon>Eukaryota</taxon>
        <taxon>Sar</taxon>
        <taxon>Alveolata</taxon>
        <taxon>Colpodellida</taxon>
        <taxon>Vitrellaceae</taxon>
        <taxon>Vitrella</taxon>
    </lineage>
</organism>
<feature type="region of interest" description="Disordered" evidence="1">
    <location>
        <begin position="367"/>
        <end position="386"/>
    </location>
</feature>
<accession>A0A0G4E9J1</accession>
<sequence length="462" mass="50903">MRTHAGLVQQYAAWPSTTVPPPHWRNHLLPQPPTFLPLQHHLYDSIAINRKATQEKIEVRGAPSAPVVTVTGTERIGLLLDISRVLREWGYSVKKARVVSSVSETGVKTIKDTFELINLDSTAGLGDGLSDGERLAKLERALHERAFTSGSSMQAWERQQVNMYQSSLLTPGSRVYEVRVEGTDAPGLLHEIVQTFFTHGFAIIAARVTSLPNGKIRNSFRCRLTYLFERLLAHSDETSEADHLRALQTALQSLHPDHATYALPDTPPPDLKVTPPSPPEGPCCESSPEHQHQLPPPPPQSPQESINEAASLPPSLSLPDGPDHRPRPRSRSLDAHCTSTRGAGPHHYPSHVTSADKRHPPTIYEERPTEATTAGGSSEEGRQGDVTGVAMRSSFTLRSLSRVQFFSRIRLGAMCSAGFDRGHKRGRGSSNSDQQRQNQSGPDSCLKVKVWPTSFLSRLTMR</sequence>
<dbReference type="SUPFAM" id="SSF55021">
    <property type="entry name" value="ACT-like"/>
    <property type="match status" value="1"/>
</dbReference>
<dbReference type="AlphaFoldDB" id="A0A0G4E9J1"/>
<reference evidence="2 3" key="1">
    <citation type="submission" date="2014-11" db="EMBL/GenBank/DDBJ databases">
        <authorList>
            <person name="Zhu J."/>
            <person name="Qi W."/>
            <person name="Song R."/>
        </authorList>
    </citation>
    <scope>NUCLEOTIDE SEQUENCE [LARGE SCALE GENOMIC DNA]</scope>
</reference>
<name>A0A0G4E9J1_VITBC</name>
<feature type="compositionally biased region" description="Low complexity" evidence="1">
    <location>
        <begin position="428"/>
        <end position="441"/>
    </location>
</feature>
<dbReference type="CDD" id="cd04873">
    <property type="entry name" value="ACT_UUR-ACR-like"/>
    <property type="match status" value="1"/>
</dbReference>
<dbReference type="VEuPathDB" id="CryptoDB:Vbra_4712"/>